<protein>
    <recommendedName>
        <fullName evidence="2">Asp23/Gls24 family envelope stress response protein</fullName>
    </recommendedName>
</protein>
<accession>A0A381Y3M9</accession>
<organism evidence="1">
    <name type="scientific">marine metagenome</name>
    <dbReference type="NCBI Taxonomy" id="408172"/>
    <lineage>
        <taxon>unclassified sequences</taxon>
        <taxon>metagenomes</taxon>
        <taxon>ecological metagenomes</taxon>
    </lineage>
</organism>
<dbReference type="InterPro" id="IPR005531">
    <property type="entry name" value="Asp23"/>
</dbReference>
<dbReference type="Pfam" id="PF03780">
    <property type="entry name" value="Asp23"/>
    <property type="match status" value="1"/>
</dbReference>
<dbReference type="AlphaFoldDB" id="A0A381Y3M9"/>
<reference evidence="1" key="1">
    <citation type="submission" date="2018-05" db="EMBL/GenBank/DDBJ databases">
        <authorList>
            <person name="Lanie J.A."/>
            <person name="Ng W.-L."/>
            <person name="Kazmierczak K.M."/>
            <person name="Andrzejewski T.M."/>
            <person name="Davidsen T.M."/>
            <person name="Wayne K.J."/>
            <person name="Tettelin H."/>
            <person name="Glass J.I."/>
            <person name="Rusch D."/>
            <person name="Podicherti R."/>
            <person name="Tsui H.-C.T."/>
            <person name="Winkler M.E."/>
        </authorList>
    </citation>
    <scope>NUCLEOTIDE SEQUENCE</scope>
</reference>
<evidence type="ECO:0000313" key="1">
    <source>
        <dbReference type="EMBL" id="SVA71624.1"/>
    </source>
</evidence>
<proteinExistence type="predicted"/>
<dbReference type="PANTHER" id="PTHR34297">
    <property type="entry name" value="HYPOTHETICAL CYTOSOLIC PROTEIN-RELATED"/>
    <property type="match status" value="1"/>
</dbReference>
<gene>
    <name evidence="1" type="ORF">METZ01_LOCUS124478</name>
</gene>
<dbReference type="EMBL" id="UINC01017316">
    <property type="protein sequence ID" value="SVA71624.1"/>
    <property type="molecule type" value="Genomic_DNA"/>
</dbReference>
<sequence>MKTTSDKAMDTGIVPIQGGLSIDDDVIGSIAAMAATNVEGVVSLGTSSFKKVLAERVKRKQRKSRGIEVAAGLKEAILDIDLKVFYGYSIQNVVREVRFSVATKILELTGLNAKEINIYVIGVDLKNSLSNEIK</sequence>
<name>A0A381Y3M9_9ZZZZ</name>
<evidence type="ECO:0008006" key="2">
    <source>
        <dbReference type="Google" id="ProtNLM"/>
    </source>
</evidence>